<dbReference type="Proteomes" id="UP000813672">
    <property type="component" value="Unassembled WGS sequence"/>
</dbReference>
<protein>
    <submittedName>
        <fullName evidence="1">Uncharacterized protein</fullName>
    </submittedName>
</protein>
<gene>
    <name evidence="1" type="ORF">KBY27_00620</name>
</gene>
<sequence length="45" mass="4598">MLTPFAKAIVIAALLVVGVGLGFAPRADVTLPAAELEQPRPARGV</sequence>
<accession>A0A9Q3WHI8</accession>
<evidence type="ECO:0000313" key="1">
    <source>
        <dbReference type="EMBL" id="MCE8535953.1"/>
    </source>
</evidence>
<dbReference type="RefSeq" id="WP_234170105.1">
    <property type="nucleotide sequence ID" value="NZ_JAGPZY010000007.1"/>
</dbReference>
<comment type="caution">
    <text evidence="1">The sequence shown here is derived from an EMBL/GenBank/DDBJ whole genome shotgun (WGS) entry which is preliminary data.</text>
</comment>
<name>A0A9Q3WHI8_9RHOB</name>
<dbReference type="EMBL" id="JAGQAF010000001">
    <property type="protein sequence ID" value="MCE8535953.1"/>
    <property type="molecule type" value="Genomic_DNA"/>
</dbReference>
<proteinExistence type="predicted"/>
<dbReference type="AlphaFoldDB" id="A0A9Q3WHI8"/>
<evidence type="ECO:0000313" key="2">
    <source>
        <dbReference type="Proteomes" id="UP000813672"/>
    </source>
</evidence>
<reference evidence="1" key="1">
    <citation type="journal article" date="2021" name="Environ. Microbiol.">
        <title>Cryptic niche differentiation of novel sediment ecotypes of Rugeria pomeroyi correlates with nitrate respiration.</title>
        <authorList>
            <person name="Lin X."/>
            <person name="McNichol J."/>
            <person name="Chu X."/>
            <person name="Qian Y."/>
            <person name="Luo H."/>
        </authorList>
    </citation>
    <scope>NUCLEOTIDE SEQUENCE</scope>
    <source>
        <strain evidence="1">SZCCDBB064</strain>
    </source>
</reference>
<organism evidence="1 2">
    <name type="scientific">Ruegeria pomeroyi</name>
    <dbReference type="NCBI Taxonomy" id="89184"/>
    <lineage>
        <taxon>Bacteria</taxon>
        <taxon>Pseudomonadati</taxon>
        <taxon>Pseudomonadota</taxon>
        <taxon>Alphaproteobacteria</taxon>
        <taxon>Rhodobacterales</taxon>
        <taxon>Roseobacteraceae</taxon>
        <taxon>Ruegeria</taxon>
    </lineage>
</organism>